<dbReference type="AlphaFoldDB" id="A0A1R0X1S7"/>
<sequence>MNYLSTEYHIFTSDGNVLNNIDSTFTRDLLLDESSYSRLMSYASQREDEKGNYDYEKISNYGIIYLFIHLKGTNRNQNTKKDYIREILNLLSYSAAIGKADIRDLSRSDIENFQDLMERKYEKTTTRAKKIGIVQSFLDWCYEEEYISKKLSRGLTTVRINKEEIPMREFDDEVLKNAIMYYNDQPKIKSLLLLLATTGLRLNEVRVPSWGALSFDSKRDRYYLRTLTKRGKIRHANIKDYVLEELIEYRKRLGLSSELDPTDQTPFYPNRYGKHYSLSSLSSSLSKKMDAASLTTTLNQRATPHYLRHFFAQTAYAAGAPISHIAETLGHTLDRTTKVNYLRNSLKKEHDVSEVVDIHLPKM</sequence>
<evidence type="ECO:0000259" key="6">
    <source>
        <dbReference type="PROSITE" id="PS51900"/>
    </source>
</evidence>
<evidence type="ECO:0008006" key="9">
    <source>
        <dbReference type="Google" id="ProtNLM"/>
    </source>
</evidence>
<accession>A0A1R0X1S7</accession>
<dbReference type="GO" id="GO:0015074">
    <property type="term" value="P:DNA integration"/>
    <property type="evidence" value="ECO:0007669"/>
    <property type="project" value="UniProtKB-KW"/>
</dbReference>
<feature type="domain" description="Core-binding (CB)" evidence="6">
    <location>
        <begin position="58"/>
        <end position="142"/>
    </location>
</feature>
<proteinExistence type="predicted"/>
<dbReference type="Pfam" id="PF02899">
    <property type="entry name" value="Phage_int_SAM_1"/>
    <property type="match status" value="1"/>
</dbReference>
<dbReference type="SUPFAM" id="SSF56349">
    <property type="entry name" value="DNA breaking-rejoining enzymes"/>
    <property type="match status" value="1"/>
</dbReference>
<evidence type="ECO:0000256" key="3">
    <source>
        <dbReference type="ARBA" id="ARBA00023172"/>
    </source>
</evidence>
<dbReference type="Gene3D" id="1.10.443.10">
    <property type="entry name" value="Intergrase catalytic core"/>
    <property type="match status" value="1"/>
</dbReference>
<dbReference type="InterPro" id="IPR050090">
    <property type="entry name" value="Tyrosine_recombinase_XerCD"/>
</dbReference>
<comment type="caution">
    <text evidence="7">The sequence shown here is derived from an EMBL/GenBank/DDBJ whole genome shotgun (WGS) entry which is preliminary data.</text>
</comment>
<dbReference type="EMBL" id="MKQP01000040">
    <property type="protein sequence ID" value="OMD26786.1"/>
    <property type="molecule type" value="Genomic_DNA"/>
</dbReference>
<evidence type="ECO:0000256" key="1">
    <source>
        <dbReference type="ARBA" id="ARBA00022908"/>
    </source>
</evidence>
<name>A0A1R0X1S7_9BACL</name>
<evidence type="ECO:0000313" key="8">
    <source>
        <dbReference type="Proteomes" id="UP000187465"/>
    </source>
</evidence>
<reference evidence="7 8" key="1">
    <citation type="submission" date="2016-10" db="EMBL/GenBank/DDBJ databases">
        <title>Paenibacillus species isolates.</title>
        <authorList>
            <person name="Beno S.M."/>
        </authorList>
    </citation>
    <scope>NUCLEOTIDE SEQUENCE [LARGE SCALE GENOMIC DNA]</scope>
    <source>
        <strain evidence="7 8">FSL H7-0604</strain>
    </source>
</reference>
<dbReference type="Pfam" id="PF00589">
    <property type="entry name" value="Phage_integrase"/>
    <property type="match status" value="1"/>
</dbReference>
<keyword evidence="3" id="KW-0233">DNA recombination</keyword>
<gene>
    <name evidence="7" type="ORF">BJP51_26710</name>
</gene>
<keyword evidence="2 4" id="KW-0238">DNA-binding</keyword>
<dbReference type="PANTHER" id="PTHR30349:SF86">
    <property type="entry name" value="INTEGRASE_RECOMBINASE AQ_AA09-RELATED"/>
    <property type="match status" value="1"/>
</dbReference>
<evidence type="ECO:0000256" key="2">
    <source>
        <dbReference type="ARBA" id="ARBA00023125"/>
    </source>
</evidence>
<dbReference type="InterPro" id="IPR044068">
    <property type="entry name" value="CB"/>
</dbReference>
<dbReference type="Proteomes" id="UP000187465">
    <property type="component" value="Unassembled WGS sequence"/>
</dbReference>
<protein>
    <recommendedName>
        <fullName evidence="9">Integrase</fullName>
    </recommendedName>
</protein>
<dbReference type="PROSITE" id="PS51898">
    <property type="entry name" value="TYR_RECOMBINASE"/>
    <property type="match status" value="1"/>
</dbReference>
<dbReference type="PROSITE" id="PS51900">
    <property type="entry name" value="CB"/>
    <property type="match status" value="1"/>
</dbReference>
<dbReference type="GO" id="GO:0006310">
    <property type="term" value="P:DNA recombination"/>
    <property type="evidence" value="ECO:0007669"/>
    <property type="project" value="UniProtKB-KW"/>
</dbReference>
<dbReference type="GO" id="GO:0003677">
    <property type="term" value="F:DNA binding"/>
    <property type="evidence" value="ECO:0007669"/>
    <property type="project" value="UniProtKB-UniRule"/>
</dbReference>
<dbReference type="InterPro" id="IPR011010">
    <property type="entry name" value="DNA_brk_join_enz"/>
</dbReference>
<dbReference type="PANTHER" id="PTHR30349">
    <property type="entry name" value="PHAGE INTEGRASE-RELATED"/>
    <property type="match status" value="1"/>
</dbReference>
<evidence type="ECO:0000256" key="4">
    <source>
        <dbReference type="PROSITE-ProRule" id="PRU01248"/>
    </source>
</evidence>
<evidence type="ECO:0000313" key="7">
    <source>
        <dbReference type="EMBL" id="OMD26786.1"/>
    </source>
</evidence>
<dbReference type="InterPro" id="IPR010998">
    <property type="entry name" value="Integrase_recombinase_N"/>
</dbReference>
<dbReference type="InterPro" id="IPR004107">
    <property type="entry name" value="Integrase_SAM-like_N"/>
</dbReference>
<feature type="domain" description="Tyr recombinase" evidence="5">
    <location>
        <begin position="162"/>
        <end position="356"/>
    </location>
</feature>
<evidence type="ECO:0000259" key="5">
    <source>
        <dbReference type="PROSITE" id="PS51898"/>
    </source>
</evidence>
<dbReference type="RefSeq" id="WP_076179550.1">
    <property type="nucleotide sequence ID" value="NZ_MKQP01000040.1"/>
</dbReference>
<dbReference type="CDD" id="cd00397">
    <property type="entry name" value="DNA_BRE_C"/>
    <property type="match status" value="1"/>
</dbReference>
<dbReference type="Gene3D" id="1.10.150.130">
    <property type="match status" value="1"/>
</dbReference>
<dbReference type="InterPro" id="IPR013762">
    <property type="entry name" value="Integrase-like_cat_sf"/>
</dbReference>
<dbReference type="InterPro" id="IPR002104">
    <property type="entry name" value="Integrase_catalytic"/>
</dbReference>
<keyword evidence="1" id="KW-0229">DNA integration</keyword>
<organism evidence="7 8">
    <name type="scientific">Paenibacillus odorifer</name>
    <dbReference type="NCBI Taxonomy" id="189426"/>
    <lineage>
        <taxon>Bacteria</taxon>
        <taxon>Bacillati</taxon>
        <taxon>Bacillota</taxon>
        <taxon>Bacilli</taxon>
        <taxon>Bacillales</taxon>
        <taxon>Paenibacillaceae</taxon>
        <taxon>Paenibacillus</taxon>
    </lineage>
</organism>